<dbReference type="STRING" id="1431546.CAQU_01670"/>
<reference evidence="3 4" key="1">
    <citation type="submission" date="2014-08" db="EMBL/GenBank/DDBJ databases">
        <title>Complete genome sequence of Corynebacterium aquilae S-613T(T) (=DSM 44791(T)), isolated from the choana of a healthy golden eagle.</title>
        <authorList>
            <person name="Ruckert C."/>
            <person name="Albersmeier A."/>
            <person name="Winkler A."/>
            <person name="Kalinowski J."/>
        </authorList>
    </citation>
    <scope>NUCLEOTIDE SEQUENCE [LARGE SCALE GENOMIC DNA]</scope>
    <source>
        <strain evidence="3 4">S-613</strain>
    </source>
</reference>
<accession>A0A1L7CDP9</accession>
<evidence type="ECO:0000313" key="3">
    <source>
        <dbReference type="EMBL" id="APT83992.1"/>
    </source>
</evidence>
<organism evidence="3 4">
    <name type="scientific">Corynebacterium aquilae DSM 44791</name>
    <dbReference type="NCBI Taxonomy" id="1431546"/>
    <lineage>
        <taxon>Bacteria</taxon>
        <taxon>Bacillati</taxon>
        <taxon>Actinomycetota</taxon>
        <taxon>Actinomycetes</taxon>
        <taxon>Mycobacteriales</taxon>
        <taxon>Corynebacteriaceae</taxon>
        <taxon>Corynebacterium</taxon>
    </lineage>
</organism>
<protein>
    <recommendedName>
        <fullName evidence="5">Wadjet protein JetD C-terminal domain-containing protein</fullName>
    </recommendedName>
</protein>
<dbReference type="Pfam" id="PF11795">
    <property type="entry name" value="DUF3322"/>
    <property type="match status" value="1"/>
</dbReference>
<dbReference type="EMBL" id="CP009245">
    <property type="protein sequence ID" value="APT83992.1"/>
    <property type="molecule type" value="Genomic_DNA"/>
</dbReference>
<sequence length="386" mass="43106">MKTVADVCEQVWRSYRNSYRDRVLGDDSPLSIALAVPTARQAIDNPQAVRDFIAHWSQDPLPGEVEWITKSLGHFGRTQLPARIRFRNSTDIATVASMSTAKDATSVAVCPTQFEQARSNVHRLREAFPDADIRKLRSCMASWARLDSKHLGSVITVAHWISENQSSISSMSERDLPVEGVDTKWFSHHRAVIEALVGKQTFGNTSRLIDLRSLDESISIAGFRRIGLAFEELSDPDFLLSCVPHPPQRIVVVENLASYHSLPAVPSTLAIFGAGYAARELALPWLSEVDVLYWGDIDTHGLNILSAFRVHAPHAQSVLMDIATARRWENLAVEETAPAPQAGAHLSMEESLLFDWLCDHPFPFRLEQERLPKDAVRTAFDRAIIP</sequence>
<name>A0A1L7CDP9_9CORY</name>
<evidence type="ECO:0000313" key="4">
    <source>
        <dbReference type="Proteomes" id="UP000185478"/>
    </source>
</evidence>
<evidence type="ECO:0000259" key="1">
    <source>
        <dbReference type="Pfam" id="PF09983"/>
    </source>
</evidence>
<evidence type="ECO:0008006" key="5">
    <source>
        <dbReference type="Google" id="ProtNLM"/>
    </source>
</evidence>
<dbReference type="OrthoDB" id="322908at2"/>
<keyword evidence="4" id="KW-1185">Reference proteome</keyword>
<evidence type="ECO:0000259" key="2">
    <source>
        <dbReference type="Pfam" id="PF11795"/>
    </source>
</evidence>
<dbReference type="Pfam" id="PF09983">
    <property type="entry name" value="JetD_C"/>
    <property type="match status" value="1"/>
</dbReference>
<gene>
    <name evidence="3" type="ORF">CAQU_01670</name>
</gene>
<dbReference type="KEGG" id="caqu:CAQU_01670"/>
<dbReference type="RefSeq" id="WP_075724651.1">
    <property type="nucleotide sequence ID" value="NZ_CP009245.1"/>
</dbReference>
<dbReference type="InterPro" id="IPR024534">
    <property type="entry name" value="JetD_C"/>
</dbReference>
<feature type="domain" description="Wadjet protein JetD C-terminal" evidence="1">
    <location>
        <begin position="204"/>
        <end position="378"/>
    </location>
</feature>
<dbReference type="InterPro" id="IPR024537">
    <property type="entry name" value="DUF3322"/>
</dbReference>
<feature type="domain" description="DUF3322" evidence="2">
    <location>
        <begin position="5"/>
        <end position="197"/>
    </location>
</feature>
<dbReference type="Proteomes" id="UP000185478">
    <property type="component" value="Chromosome"/>
</dbReference>
<proteinExistence type="predicted"/>
<dbReference type="AlphaFoldDB" id="A0A1L7CDP9"/>